<dbReference type="AlphaFoldDB" id="A0A1X7PC38"/>
<keyword evidence="2" id="KW-1185">Reference proteome</keyword>
<name>A0A1X7PC38_9HYPH</name>
<accession>A0A1X7PC38</accession>
<reference evidence="2" key="1">
    <citation type="submission" date="2017-04" db="EMBL/GenBank/DDBJ databases">
        <authorList>
            <person name="Varghese N."/>
            <person name="Submissions S."/>
        </authorList>
    </citation>
    <scope>NUCLEOTIDE SEQUENCE [LARGE SCALE GENOMIC DNA]</scope>
    <source>
        <strain evidence="2">B5P</strain>
    </source>
</reference>
<evidence type="ECO:0000313" key="1">
    <source>
        <dbReference type="EMBL" id="SMH48049.1"/>
    </source>
</evidence>
<gene>
    <name evidence="1" type="ORF">SAMN02982922_3665</name>
</gene>
<protein>
    <submittedName>
        <fullName evidence="1">Uncharacterized conserved protein YodC, DUF2158 family</fullName>
    </submittedName>
</protein>
<evidence type="ECO:0000313" key="2">
    <source>
        <dbReference type="Proteomes" id="UP000193083"/>
    </source>
</evidence>
<sequence>MANFRSGDIVRLKSGGHAMTISSMIDNFSVNCTWATGGEVKTEIIRIEALEMFVPNKAPPVGRQD</sequence>
<dbReference type="EMBL" id="FXBL01000004">
    <property type="protein sequence ID" value="SMH48049.1"/>
    <property type="molecule type" value="Genomic_DNA"/>
</dbReference>
<proteinExistence type="predicted"/>
<organism evidence="1 2">
    <name type="scientific">Mesorhizobium australicum</name>
    <dbReference type="NCBI Taxonomy" id="536018"/>
    <lineage>
        <taxon>Bacteria</taxon>
        <taxon>Pseudomonadati</taxon>
        <taxon>Pseudomonadota</taxon>
        <taxon>Alphaproteobacteria</taxon>
        <taxon>Hyphomicrobiales</taxon>
        <taxon>Phyllobacteriaceae</taxon>
        <taxon>Mesorhizobium</taxon>
    </lineage>
</organism>
<dbReference type="InterPro" id="IPR019226">
    <property type="entry name" value="DUF2158"/>
</dbReference>
<dbReference type="Pfam" id="PF09926">
    <property type="entry name" value="DUF2158"/>
    <property type="match status" value="1"/>
</dbReference>
<dbReference type="Proteomes" id="UP000193083">
    <property type="component" value="Unassembled WGS sequence"/>
</dbReference>